<feature type="domain" description="AMP-binding enzyme C-terminal" evidence="6">
    <location>
        <begin position="435"/>
        <end position="510"/>
    </location>
</feature>
<dbReference type="GO" id="GO:0005886">
    <property type="term" value="C:plasma membrane"/>
    <property type="evidence" value="ECO:0007669"/>
    <property type="project" value="TreeGrafter"/>
</dbReference>
<evidence type="ECO:0000313" key="8">
    <source>
        <dbReference type="Proteomes" id="UP000321805"/>
    </source>
</evidence>
<dbReference type="GO" id="GO:0005324">
    <property type="term" value="F:long-chain fatty acid transmembrane transporter activity"/>
    <property type="evidence" value="ECO:0007669"/>
    <property type="project" value="TreeGrafter"/>
</dbReference>
<dbReference type="PANTHER" id="PTHR43107:SF15">
    <property type="entry name" value="FATTY ACID TRANSPORT PROTEIN 3, ISOFORM A"/>
    <property type="match status" value="1"/>
</dbReference>
<keyword evidence="8" id="KW-1185">Reference proteome</keyword>
<dbReference type="InterPro" id="IPR000873">
    <property type="entry name" value="AMP-dep_synth/lig_dom"/>
</dbReference>
<gene>
    <name evidence="7" type="ORF">FSW04_11280</name>
</gene>
<dbReference type="GO" id="GO:0005524">
    <property type="term" value="F:ATP binding"/>
    <property type="evidence" value="ECO:0007669"/>
    <property type="project" value="UniProtKB-KW"/>
</dbReference>
<dbReference type="InterPro" id="IPR020845">
    <property type="entry name" value="AMP-binding_CS"/>
</dbReference>
<keyword evidence="3" id="KW-0547">Nucleotide-binding</keyword>
<protein>
    <submittedName>
        <fullName evidence="7">ATP-dependent acyl-CoA ligase</fullName>
    </submittedName>
</protein>
<dbReference type="KEGG" id="bsol:FSW04_11280"/>
<comment type="similarity">
    <text evidence="1">Belongs to the ATP-dependent AMP-binding enzyme family.</text>
</comment>
<dbReference type="InterPro" id="IPR045851">
    <property type="entry name" value="AMP-bd_C_sf"/>
</dbReference>
<proteinExistence type="inferred from homology"/>
<dbReference type="RefSeq" id="WP_146919273.1">
    <property type="nucleotide sequence ID" value="NZ_CP042430.1"/>
</dbReference>
<dbReference type="Gene3D" id="3.30.300.30">
    <property type="match status" value="1"/>
</dbReference>
<dbReference type="GO" id="GO:0044539">
    <property type="term" value="P:long-chain fatty acid import into cell"/>
    <property type="evidence" value="ECO:0007669"/>
    <property type="project" value="TreeGrafter"/>
</dbReference>
<dbReference type="Pfam" id="PF13193">
    <property type="entry name" value="AMP-binding_C"/>
    <property type="match status" value="1"/>
</dbReference>
<dbReference type="Gene3D" id="3.40.50.12780">
    <property type="entry name" value="N-terminal domain of ligase-like"/>
    <property type="match status" value="1"/>
</dbReference>
<dbReference type="OrthoDB" id="2579187at2"/>
<evidence type="ECO:0000256" key="3">
    <source>
        <dbReference type="ARBA" id="ARBA00022741"/>
    </source>
</evidence>
<sequence length="533" mass="57476">MPTSVAPPAYVGALGEQTTLPEILERRAAATPDARFFTFEGEHRTFAEGLQSAESAAGALAALGLGQGDKLAVMLPNGPTFLDLWLGSALLGAVLVPVNTHLRGEGLRYIVEHCDARICVVDAPLVEAYEFALPPGTGPDRLLVAGDSPGPRWVPVAPLLDGGHAAPSRPRVRPGDLASVLYTSGTTGPSKGVMTCHNAYAVTGFEYAQTYVRLREDDVLWTCLPLFHINAQAISVVPALLSGRPLVMTARFSGSGFLDEVRAQGATIFNYIGAILTILLKQPERPDDADNPLRLTTGSSAPADQFHAFERRFGVQIVEIYGLTESAGVALANRPDAVHPGTCGVPLSWSQVQIQRPDGTEAAVDEPGEFVIRTDQPNTMFLGYYKNPEATEAAWEGGWFHSGDRGRRDAEGWFTFIDRLKDSIRRRGENISSYEVERAVNAHPAVLESAAVGVPSELGEEEVMIVVVPREGHDLDPADLIAHCTRELAAFMVPRYVRVVDELPKTPTEKIQKFALRDLGFAGAWDRQAPAAG</sequence>
<dbReference type="Pfam" id="PF00501">
    <property type="entry name" value="AMP-binding"/>
    <property type="match status" value="1"/>
</dbReference>
<dbReference type="GO" id="GO:0004467">
    <property type="term" value="F:long-chain fatty acid-CoA ligase activity"/>
    <property type="evidence" value="ECO:0007669"/>
    <property type="project" value="TreeGrafter"/>
</dbReference>
<dbReference type="SUPFAM" id="SSF56801">
    <property type="entry name" value="Acetyl-CoA synthetase-like"/>
    <property type="match status" value="1"/>
</dbReference>
<keyword evidence="2 7" id="KW-0436">Ligase</keyword>
<feature type="domain" description="AMP-dependent synthetase/ligase" evidence="5">
    <location>
        <begin position="24"/>
        <end position="385"/>
    </location>
</feature>
<evidence type="ECO:0000313" key="7">
    <source>
        <dbReference type="EMBL" id="QEC48093.1"/>
    </source>
</evidence>
<evidence type="ECO:0000259" key="5">
    <source>
        <dbReference type="Pfam" id="PF00501"/>
    </source>
</evidence>
<organism evidence="7 8">
    <name type="scientific">Baekduia soli</name>
    <dbReference type="NCBI Taxonomy" id="496014"/>
    <lineage>
        <taxon>Bacteria</taxon>
        <taxon>Bacillati</taxon>
        <taxon>Actinomycetota</taxon>
        <taxon>Thermoleophilia</taxon>
        <taxon>Solirubrobacterales</taxon>
        <taxon>Baekduiaceae</taxon>
        <taxon>Baekduia</taxon>
    </lineage>
</organism>
<evidence type="ECO:0000259" key="6">
    <source>
        <dbReference type="Pfam" id="PF13193"/>
    </source>
</evidence>
<evidence type="ECO:0000256" key="2">
    <source>
        <dbReference type="ARBA" id="ARBA00022598"/>
    </source>
</evidence>
<dbReference type="PANTHER" id="PTHR43107">
    <property type="entry name" value="LONG-CHAIN FATTY ACID TRANSPORT PROTEIN"/>
    <property type="match status" value="1"/>
</dbReference>
<dbReference type="PROSITE" id="PS00455">
    <property type="entry name" value="AMP_BINDING"/>
    <property type="match status" value="1"/>
</dbReference>
<dbReference type="AlphaFoldDB" id="A0A5B8U4V2"/>
<keyword evidence="4" id="KW-0067">ATP-binding</keyword>
<evidence type="ECO:0000256" key="4">
    <source>
        <dbReference type="ARBA" id="ARBA00022840"/>
    </source>
</evidence>
<evidence type="ECO:0000256" key="1">
    <source>
        <dbReference type="ARBA" id="ARBA00006432"/>
    </source>
</evidence>
<dbReference type="InterPro" id="IPR042099">
    <property type="entry name" value="ANL_N_sf"/>
</dbReference>
<name>A0A5B8U4V2_9ACTN</name>
<dbReference type="Proteomes" id="UP000321805">
    <property type="component" value="Chromosome"/>
</dbReference>
<dbReference type="InterPro" id="IPR025110">
    <property type="entry name" value="AMP-bd_C"/>
</dbReference>
<reference evidence="7 8" key="1">
    <citation type="journal article" date="2018" name="J. Microbiol.">
        <title>Baekduia soli gen. nov., sp. nov., a novel bacterium isolated from the soil of Baekdu Mountain and proposal of a novel family name, Baekduiaceae fam. nov.</title>
        <authorList>
            <person name="An D.S."/>
            <person name="Siddiqi M.Z."/>
            <person name="Kim K.H."/>
            <person name="Yu H.S."/>
            <person name="Im W.T."/>
        </authorList>
    </citation>
    <scope>NUCLEOTIDE SEQUENCE [LARGE SCALE GENOMIC DNA]</scope>
    <source>
        <strain evidence="7 8">BR7-21</strain>
    </source>
</reference>
<accession>A0A5B8U4V2</accession>
<dbReference type="EMBL" id="CP042430">
    <property type="protein sequence ID" value="QEC48093.1"/>
    <property type="molecule type" value="Genomic_DNA"/>
</dbReference>